<proteinExistence type="predicted"/>
<evidence type="ECO:0000256" key="4">
    <source>
        <dbReference type="ARBA" id="ARBA00022989"/>
    </source>
</evidence>
<keyword evidence="4" id="KW-1133">Transmembrane helix</keyword>
<dbReference type="InterPro" id="IPR050250">
    <property type="entry name" value="Macrolide_Exporter_MacB"/>
</dbReference>
<reference evidence="8 9" key="1">
    <citation type="submission" date="2018-06" db="EMBL/GenBank/DDBJ databases">
        <authorList>
            <consortium name="Pathogen Informatics"/>
            <person name="Doyle S."/>
        </authorList>
    </citation>
    <scope>NUCLEOTIDE SEQUENCE [LARGE SCALE GENOMIC DNA]</scope>
    <source>
        <strain evidence="8 9">NCTC11343</strain>
    </source>
</reference>
<keyword evidence="8" id="KW-0547">Nucleotide-binding</keyword>
<evidence type="ECO:0000259" key="7">
    <source>
        <dbReference type="Pfam" id="PF12704"/>
    </source>
</evidence>
<evidence type="ECO:0000313" key="8">
    <source>
        <dbReference type="EMBL" id="SPZ84012.1"/>
    </source>
</evidence>
<dbReference type="GO" id="GO:0005886">
    <property type="term" value="C:plasma membrane"/>
    <property type="evidence" value="ECO:0007669"/>
    <property type="project" value="UniProtKB-SubCell"/>
</dbReference>
<organism evidence="8 9">
    <name type="scientific">Sphingobacterium multivorum</name>
    <dbReference type="NCBI Taxonomy" id="28454"/>
    <lineage>
        <taxon>Bacteria</taxon>
        <taxon>Pseudomonadati</taxon>
        <taxon>Bacteroidota</taxon>
        <taxon>Sphingobacteriia</taxon>
        <taxon>Sphingobacteriales</taxon>
        <taxon>Sphingobacteriaceae</taxon>
        <taxon>Sphingobacterium</taxon>
    </lineage>
</organism>
<sequence>MIKNYIKIAWRNIQKNRGYSTINIIGLAIGLACCLLIAIYVQNELSYDKYHVNKERIYRIVHDYKDVSSTEQHQIWGNGPIGEAIKADFPEIEKVVQFSGQTSILLKQGDKRFQEENVFFMDSTAFDVFSWKVLAGDPHTALKNAYSVVLTESTAKKYFGDQNPIGKTLEGGLAAGRADAGLYTVTAVMADVPANSHFTFDALLSMSTFRKARPDVFNKEGWDYVDFYTYFLASKDFDPVKFDQKIPEFLKRHLPTNENPNAKYNFHIEPLLQAYMHSSADRQPGTNGSYQNLYIFSIIGGFILLIACVNFMNLATSRSMERAKEVGVRKTIGASKSNLIFQFMSESLVLVFVSSILAILLVMAFLPFLEAFSGKHLNYSSLKNGTTWAIFLFTTIFTGLLAASYPALILANFKPIAVLKGSYSNSKGGTLLRRVLVVFQFCLSIALIAGTVVVFSQLDQLQHRDLGFQKDQRLVIDYNFDDKVNNNLEAIKSTLAKDKDVLSVTASRTVPGTFFPNAGTEIMSANGTMSQFAPFLYEVDVDFIPNIGLQMAAGRAYSRDFPADTAHSLVINESAAKQWGYSNPQDIIGKQFRQWGREGTVIGVVKDFNYLSLHRKIEPLALRLEPSSSRYLTLNIQHVNQPETVARIGKLWNELVPNRPFLYSFLDDNFNRQYEADFNFRRLFTAFSGLALFIACLGLLGLVTYTAQQRTKEIGVRKVLGASIYNLILLLSSDFIKLLAVALLIATPLSWMAMKKWLDNFAYHIEPQWWMFVFAGFATITIALVTVSFQTLKAAKANPVDSLRDE</sequence>
<dbReference type="GO" id="GO:0022857">
    <property type="term" value="F:transmembrane transporter activity"/>
    <property type="evidence" value="ECO:0007669"/>
    <property type="project" value="TreeGrafter"/>
</dbReference>
<feature type="domain" description="ABC3 transporter permease C-terminal" evidence="6">
    <location>
        <begin position="686"/>
        <end position="799"/>
    </location>
</feature>
<dbReference type="EMBL" id="UAUU01000002">
    <property type="protein sequence ID" value="SPZ84012.1"/>
    <property type="molecule type" value="Genomic_DNA"/>
</dbReference>
<dbReference type="PROSITE" id="PS51257">
    <property type="entry name" value="PROKAR_LIPOPROTEIN"/>
    <property type="match status" value="1"/>
</dbReference>
<dbReference type="InterPro" id="IPR003838">
    <property type="entry name" value="ABC3_permease_C"/>
</dbReference>
<feature type="domain" description="MacB-like periplasmic core" evidence="7">
    <location>
        <begin position="20"/>
        <end position="231"/>
    </location>
</feature>
<accession>A0A2X2INY2</accession>
<dbReference type="RefSeq" id="WP_070566262.1">
    <property type="nucleotide sequence ID" value="NZ_CP069793.1"/>
</dbReference>
<keyword evidence="8" id="KW-0378">Hydrolase</keyword>
<evidence type="ECO:0000259" key="6">
    <source>
        <dbReference type="Pfam" id="PF02687"/>
    </source>
</evidence>
<keyword evidence="8" id="KW-0067">ATP-binding</keyword>
<dbReference type="EC" id="3.6.3.-" evidence="8"/>
<gene>
    <name evidence="8" type="primary">macB_5</name>
    <name evidence="8" type="ORF">NCTC11343_00542</name>
</gene>
<dbReference type="InterPro" id="IPR025857">
    <property type="entry name" value="MacB_PCD"/>
</dbReference>
<dbReference type="GeneID" id="97179008"/>
<evidence type="ECO:0000256" key="5">
    <source>
        <dbReference type="ARBA" id="ARBA00023136"/>
    </source>
</evidence>
<evidence type="ECO:0000256" key="2">
    <source>
        <dbReference type="ARBA" id="ARBA00022475"/>
    </source>
</evidence>
<feature type="domain" description="ABC3 transporter permease C-terminal" evidence="6">
    <location>
        <begin position="298"/>
        <end position="405"/>
    </location>
</feature>
<keyword evidence="5" id="KW-0472">Membrane</keyword>
<dbReference type="GO" id="GO:0016787">
    <property type="term" value="F:hydrolase activity"/>
    <property type="evidence" value="ECO:0007669"/>
    <property type="project" value="UniProtKB-KW"/>
</dbReference>
<evidence type="ECO:0000256" key="3">
    <source>
        <dbReference type="ARBA" id="ARBA00022692"/>
    </source>
</evidence>
<keyword evidence="3" id="KW-0812">Transmembrane</keyword>
<protein>
    <submittedName>
        <fullName evidence="8">Macrolide export ATP-binding/permease protein MacB</fullName>
        <ecNumber evidence="8">3.6.3.-</ecNumber>
    </submittedName>
</protein>
<dbReference type="AlphaFoldDB" id="A0A2X2INY2"/>
<evidence type="ECO:0000256" key="1">
    <source>
        <dbReference type="ARBA" id="ARBA00004651"/>
    </source>
</evidence>
<dbReference type="PANTHER" id="PTHR30572:SF18">
    <property type="entry name" value="ABC-TYPE MACROLIDE FAMILY EXPORT SYSTEM PERMEASE COMPONENT 2"/>
    <property type="match status" value="1"/>
</dbReference>
<name>A0A2X2INY2_SPHMU</name>
<keyword evidence="2" id="KW-1003">Cell membrane</keyword>
<dbReference type="PANTHER" id="PTHR30572">
    <property type="entry name" value="MEMBRANE COMPONENT OF TRANSPORTER-RELATED"/>
    <property type="match status" value="1"/>
</dbReference>
<evidence type="ECO:0000313" key="9">
    <source>
        <dbReference type="Proteomes" id="UP000251241"/>
    </source>
</evidence>
<dbReference type="GO" id="GO:0005524">
    <property type="term" value="F:ATP binding"/>
    <property type="evidence" value="ECO:0007669"/>
    <property type="project" value="UniProtKB-KW"/>
</dbReference>
<dbReference type="Pfam" id="PF12704">
    <property type="entry name" value="MacB_PCD"/>
    <property type="match status" value="1"/>
</dbReference>
<dbReference type="Proteomes" id="UP000251241">
    <property type="component" value="Unassembled WGS sequence"/>
</dbReference>
<dbReference type="Pfam" id="PF02687">
    <property type="entry name" value="FtsX"/>
    <property type="match status" value="2"/>
</dbReference>
<comment type="subcellular location">
    <subcellularLocation>
        <location evidence="1">Cell membrane</location>
        <topology evidence="1">Multi-pass membrane protein</topology>
    </subcellularLocation>
</comment>